<dbReference type="OrthoDB" id="21319at2"/>
<comment type="similarity">
    <text evidence="6 15">Belongs to the class-IV pyridoxal-phosphate-dependent aminotransferase family.</text>
</comment>
<comment type="pathway">
    <text evidence="3 17">Amino-acid biosynthesis; L-isoleucine biosynthesis; L-isoleucine from 2-oxobutanoate: step 4/4.</text>
</comment>
<evidence type="ECO:0000256" key="3">
    <source>
        <dbReference type="ARBA" id="ARBA00004824"/>
    </source>
</evidence>
<evidence type="ECO:0000256" key="7">
    <source>
        <dbReference type="ARBA" id="ARBA00022576"/>
    </source>
</evidence>
<comment type="catalytic activity">
    <reaction evidence="14 17">
        <text>L-leucine + 2-oxoglutarate = 4-methyl-2-oxopentanoate + L-glutamate</text>
        <dbReference type="Rhea" id="RHEA:18321"/>
        <dbReference type="ChEBI" id="CHEBI:16810"/>
        <dbReference type="ChEBI" id="CHEBI:17865"/>
        <dbReference type="ChEBI" id="CHEBI:29985"/>
        <dbReference type="ChEBI" id="CHEBI:57427"/>
        <dbReference type="EC" id="2.6.1.42"/>
    </reaction>
</comment>
<dbReference type="InterPro" id="IPR005785">
    <property type="entry name" value="B_amino_transI"/>
</dbReference>
<sequence length="324" mass="34768">MQPLAKNIWINGELTAWENATVHVMSHALHYGTSVFEGIRVYDTPNGPCGFRLTDHVRRLFDSARIYHFPMPYAEDELVQACKDVVRAEGLRSAYLRPLAFLGECGMGVSPSPEAIRSDVMISAFAWGAYLGEEALEKGVDACISSWNRVAPNTVPAGAKAGGNYLSSYLIGREARVRGFGEGIALGADGLLSEGAGENLFIVKDGVLMTPPAAASILQGITRDSVMKLARGLGYEAREQVLPREALYVADEVFMTGTAAEITPVRSIDGIMTRAGGPGPVTKAVNKAFRGLFDGATPDRFGWLEPIGEAENAAPARERAHEPA</sequence>
<dbReference type="InterPro" id="IPR033939">
    <property type="entry name" value="BCAT_family"/>
</dbReference>
<comment type="cofactor">
    <cofactor evidence="1 16">
        <name>pyridoxal 5'-phosphate</name>
        <dbReference type="ChEBI" id="CHEBI:597326"/>
    </cofactor>
</comment>
<dbReference type="GO" id="GO:0052655">
    <property type="term" value="F:L-valine-2-oxoglutarate transaminase activity"/>
    <property type="evidence" value="ECO:0007669"/>
    <property type="project" value="RHEA"/>
</dbReference>
<evidence type="ECO:0000256" key="6">
    <source>
        <dbReference type="ARBA" id="ARBA00009320"/>
    </source>
</evidence>
<dbReference type="CDD" id="cd01557">
    <property type="entry name" value="BCAT_beta_family"/>
    <property type="match status" value="1"/>
</dbReference>
<dbReference type="GO" id="GO:0009097">
    <property type="term" value="P:isoleucine biosynthetic process"/>
    <property type="evidence" value="ECO:0007669"/>
    <property type="project" value="UniProtKB-UniPathway"/>
</dbReference>
<dbReference type="NCBIfam" id="NF005146">
    <property type="entry name" value="PRK06606.1"/>
    <property type="match status" value="1"/>
</dbReference>
<dbReference type="InterPro" id="IPR050571">
    <property type="entry name" value="Class-IV_PLP-Dep_Aminotrnsfr"/>
</dbReference>
<dbReference type="InterPro" id="IPR018300">
    <property type="entry name" value="Aminotrans_IV_CS"/>
</dbReference>
<evidence type="ECO:0000256" key="1">
    <source>
        <dbReference type="ARBA" id="ARBA00001933"/>
    </source>
</evidence>
<dbReference type="InterPro" id="IPR043132">
    <property type="entry name" value="BCAT-like_C"/>
</dbReference>
<dbReference type="Proteomes" id="UP000077603">
    <property type="component" value="Chromosome"/>
</dbReference>
<dbReference type="EMBL" id="CP015614">
    <property type="protein sequence ID" value="ANF55319.1"/>
    <property type="molecule type" value="Genomic_DNA"/>
</dbReference>
<comment type="pathway">
    <text evidence="5 17">Amino-acid biosynthesis; L-leucine biosynthesis; L-leucine from 3-methyl-2-oxobutanoate: step 4/4.</text>
</comment>
<evidence type="ECO:0000256" key="15">
    <source>
        <dbReference type="RuleBase" id="RU004106"/>
    </source>
</evidence>
<protein>
    <recommendedName>
        <fullName evidence="17">Branched-chain-amino-acid aminotransferase</fullName>
        <shortName evidence="17">BCAT</shortName>
        <ecNumber evidence="17">2.6.1.42</ecNumber>
    </recommendedName>
</protein>
<dbReference type="PANTHER" id="PTHR42743:SF11">
    <property type="entry name" value="AMINODEOXYCHORISMATE LYASE"/>
    <property type="match status" value="1"/>
</dbReference>
<keyword evidence="9 17" id="KW-0808">Transferase</keyword>
<dbReference type="GO" id="GO:0052654">
    <property type="term" value="F:L-leucine-2-oxoglutarate transaminase activity"/>
    <property type="evidence" value="ECO:0007669"/>
    <property type="project" value="RHEA"/>
</dbReference>
<dbReference type="Pfam" id="PF01063">
    <property type="entry name" value="Aminotran_4"/>
    <property type="match status" value="1"/>
</dbReference>
<dbReference type="UniPathway" id="UPA00047">
    <property type="reaction ID" value="UER00058"/>
</dbReference>
<organism evidence="18 19">
    <name type="scientific">Brevundimonas naejangsanensis</name>
    <dbReference type="NCBI Taxonomy" id="588932"/>
    <lineage>
        <taxon>Bacteria</taxon>
        <taxon>Pseudomonadati</taxon>
        <taxon>Pseudomonadota</taxon>
        <taxon>Alphaproteobacteria</taxon>
        <taxon>Caulobacterales</taxon>
        <taxon>Caulobacteraceae</taxon>
        <taxon>Brevundimonas</taxon>
    </lineage>
</organism>
<dbReference type="InterPro" id="IPR043131">
    <property type="entry name" value="BCAT-like_N"/>
</dbReference>
<dbReference type="EC" id="2.6.1.42" evidence="17"/>
<dbReference type="NCBIfam" id="TIGR01122">
    <property type="entry name" value="ilvE_I"/>
    <property type="match status" value="1"/>
</dbReference>
<accession>A0A172Y7V1</accession>
<dbReference type="SUPFAM" id="SSF56752">
    <property type="entry name" value="D-aminoacid aminotransferase-like PLP-dependent enzymes"/>
    <property type="match status" value="1"/>
</dbReference>
<evidence type="ECO:0000256" key="13">
    <source>
        <dbReference type="ARBA" id="ARBA00048798"/>
    </source>
</evidence>
<dbReference type="RefSeq" id="WP_025976570.1">
    <property type="nucleotide sequence ID" value="NZ_CP015614.1"/>
</dbReference>
<comment type="catalytic activity">
    <reaction evidence="12 17">
        <text>L-valine + 2-oxoglutarate = 3-methyl-2-oxobutanoate + L-glutamate</text>
        <dbReference type="Rhea" id="RHEA:24813"/>
        <dbReference type="ChEBI" id="CHEBI:11851"/>
        <dbReference type="ChEBI" id="CHEBI:16810"/>
        <dbReference type="ChEBI" id="CHEBI:29985"/>
        <dbReference type="ChEBI" id="CHEBI:57762"/>
        <dbReference type="EC" id="2.6.1.42"/>
    </reaction>
</comment>
<evidence type="ECO:0000313" key="19">
    <source>
        <dbReference type="Proteomes" id="UP000077603"/>
    </source>
</evidence>
<name>A0A172Y7V1_9CAUL</name>
<dbReference type="STRING" id="588932.DA69_11535"/>
<evidence type="ECO:0000256" key="12">
    <source>
        <dbReference type="ARBA" id="ARBA00048212"/>
    </source>
</evidence>
<dbReference type="PROSITE" id="PS00770">
    <property type="entry name" value="AA_TRANSFER_CLASS_4"/>
    <property type="match status" value="1"/>
</dbReference>
<keyword evidence="19" id="KW-1185">Reference proteome</keyword>
<keyword evidence="8 17" id="KW-0028">Amino-acid biosynthesis</keyword>
<proteinExistence type="inferred from homology"/>
<dbReference type="FunFam" id="3.20.10.10:FF:000001">
    <property type="entry name" value="Branched-chain-amino-acid aminotransferase"/>
    <property type="match status" value="1"/>
</dbReference>
<evidence type="ECO:0000256" key="11">
    <source>
        <dbReference type="ARBA" id="ARBA00023304"/>
    </source>
</evidence>
<keyword evidence="7 17" id="KW-0032">Aminotransferase</keyword>
<dbReference type="GO" id="GO:0005829">
    <property type="term" value="C:cytosol"/>
    <property type="evidence" value="ECO:0007669"/>
    <property type="project" value="TreeGrafter"/>
</dbReference>
<dbReference type="Gene3D" id="3.20.10.10">
    <property type="entry name" value="D-amino Acid Aminotransferase, subunit A, domain 2"/>
    <property type="match status" value="1"/>
</dbReference>
<comment type="catalytic activity">
    <reaction evidence="13 17">
        <text>L-isoleucine + 2-oxoglutarate = (S)-3-methyl-2-oxopentanoate + L-glutamate</text>
        <dbReference type="Rhea" id="RHEA:24801"/>
        <dbReference type="ChEBI" id="CHEBI:16810"/>
        <dbReference type="ChEBI" id="CHEBI:29985"/>
        <dbReference type="ChEBI" id="CHEBI:35146"/>
        <dbReference type="ChEBI" id="CHEBI:58045"/>
        <dbReference type="EC" id="2.6.1.42"/>
    </reaction>
</comment>
<dbReference type="PANTHER" id="PTHR42743">
    <property type="entry name" value="AMINO-ACID AMINOTRANSFERASE"/>
    <property type="match status" value="1"/>
</dbReference>
<dbReference type="GO" id="GO:0009098">
    <property type="term" value="P:L-leucine biosynthetic process"/>
    <property type="evidence" value="ECO:0007669"/>
    <property type="project" value="UniProtKB-UniPathway"/>
</dbReference>
<comment type="function">
    <text evidence="2 17">Acts on leucine, isoleucine and valine.</text>
</comment>
<evidence type="ECO:0000256" key="17">
    <source>
        <dbReference type="RuleBase" id="RU364094"/>
    </source>
</evidence>
<evidence type="ECO:0000256" key="10">
    <source>
        <dbReference type="ARBA" id="ARBA00022898"/>
    </source>
</evidence>
<dbReference type="Gene3D" id="3.30.470.10">
    <property type="match status" value="1"/>
</dbReference>
<dbReference type="UniPathway" id="UPA00048">
    <property type="reaction ID" value="UER00073"/>
</dbReference>
<dbReference type="GO" id="GO:0009099">
    <property type="term" value="P:L-valine biosynthetic process"/>
    <property type="evidence" value="ECO:0007669"/>
    <property type="project" value="UniProtKB-UniPathway"/>
</dbReference>
<dbReference type="AlphaFoldDB" id="A0A172Y7V1"/>
<evidence type="ECO:0000313" key="18">
    <source>
        <dbReference type="EMBL" id="ANF55319.1"/>
    </source>
</evidence>
<evidence type="ECO:0000256" key="5">
    <source>
        <dbReference type="ARBA" id="ARBA00005072"/>
    </source>
</evidence>
<reference evidence="18 19" key="1">
    <citation type="journal article" date="2014" name="Genome Announc.">
        <title>Genome Sequence of a Promising Hydrogen-Producing Facultative Anaerobic Bacterium, Brevundimonas naejangsanensis Strain B1.</title>
        <authorList>
            <person name="Su H."/>
            <person name="Zhang T."/>
            <person name="Bao M."/>
            <person name="Jiang Y."/>
            <person name="Wang Y."/>
            <person name="Tan T."/>
        </authorList>
    </citation>
    <scope>NUCLEOTIDE SEQUENCE [LARGE SCALE GENOMIC DNA]</scope>
    <source>
        <strain evidence="18 19">B1</strain>
    </source>
</reference>
<gene>
    <name evidence="17" type="primary">ilvE</name>
    <name evidence="18" type="ORF">DA69_11535</name>
</gene>
<evidence type="ECO:0000256" key="2">
    <source>
        <dbReference type="ARBA" id="ARBA00003109"/>
    </source>
</evidence>
<comment type="pathway">
    <text evidence="4 17">Amino-acid biosynthesis; L-valine biosynthesis; L-valine from pyruvate: step 4/4.</text>
</comment>
<dbReference type="InterPro" id="IPR036038">
    <property type="entry name" value="Aminotransferase-like"/>
</dbReference>
<keyword evidence="10 16" id="KW-0663">Pyridoxal phosphate</keyword>
<dbReference type="KEGG" id="bne:DA69_11535"/>
<dbReference type="GO" id="GO:0006532">
    <property type="term" value="P:aspartate biosynthetic process"/>
    <property type="evidence" value="ECO:0007669"/>
    <property type="project" value="TreeGrafter"/>
</dbReference>
<dbReference type="eggNOG" id="COG0115">
    <property type="taxonomic scope" value="Bacteria"/>
</dbReference>
<evidence type="ECO:0000256" key="14">
    <source>
        <dbReference type="ARBA" id="ARBA00049229"/>
    </source>
</evidence>
<evidence type="ECO:0000256" key="4">
    <source>
        <dbReference type="ARBA" id="ARBA00004931"/>
    </source>
</evidence>
<dbReference type="GO" id="GO:0052656">
    <property type="term" value="F:L-isoleucine-2-oxoglutarate transaminase activity"/>
    <property type="evidence" value="ECO:0007669"/>
    <property type="project" value="RHEA"/>
</dbReference>
<dbReference type="InterPro" id="IPR001544">
    <property type="entry name" value="Aminotrans_IV"/>
</dbReference>
<keyword evidence="11 17" id="KW-0100">Branched-chain amino acid biosynthesis</keyword>
<dbReference type="UniPathway" id="UPA00049">
    <property type="reaction ID" value="UER00062"/>
</dbReference>
<evidence type="ECO:0000256" key="9">
    <source>
        <dbReference type="ARBA" id="ARBA00022679"/>
    </source>
</evidence>
<evidence type="ECO:0000256" key="16">
    <source>
        <dbReference type="RuleBase" id="RU004516"/>
    </source>
</evidence>
<evidence type="ECO:0000256" key="8">
    <source>
        <dbReference type="ARBA" id="ARBA00022605"/>
    </source>
</evidence>